<accession>A0AAV7V2K4</accession>
<keyword evidence="2" id="KW-1185">Reference proteome</keyword>
<protein>
    <submittedName>
        <fullName evidence="1">Uncharacterized protein</fullName>
    </submittedName>
</protein>
<evidence type="ECO:0000313" key="1">
    <source>
        <dbReference type="EMBL" id="KAJ1194207.1"/>
    </source>
</evidence>
<proteinExistence type="predicted"/>
<reference evidence="1" key="1">
    <citation type="journal article" date="2022" name="bioRxiv">
        <title>Sequencing and chromosome-scale assembly of the giantPleurodeles waltlgenome.</title>
        <authorList>
            <person name="Brown T."/>
            <person name="Elewa A."/>
            <person name="Iarovenko S."/>
            <person name="Subramanian E."/>
            <person name="Araus A.J."/>
            <person name="Petzold A."/>
            <person name="Susuki M."/>
            <person name="Suzuki K.-i.T."/>
            <person name="Hayashi T."/>
            <person name="Toyoda A."/>
            <person name="Oliveira C."/>
            <person name="Osipova E."/>
            <person name="Leigh N.D."/>
            <person name="Simon A."/>
            <person name="Yun M.H."/>
        </authorList>
    </citation>
    <scope>NUCLEOTIDE SEQUENCE</scope>
    <source>
        <strain evidence="1">20211129_DDA</strain>
        <tissue evidence="1">Liver</tissue>
    </source>
</reference>
<gene>
    <name evidence="1" type="ORF">NDU88_003501</name>
</gene>
<dbReference type="EMBL" id="JANPWB010000004">
    <property type="protein sequence ID" value="KAJ1194207.1"/>
    <property type="molecule type" value="Genomic_DNA"/>
</dbReference>
<evidence type="ECO:0000313" key="2">
    <source>
        <dbReference type="Proteomes" id="UP001066276"/>
    </source>
</evidence>
<comment type="caution">
    <text evidence="1">The sequence shown here is derived from an EMBL/GenBank/DDBJ whole genome shotgun (WGS) entry which is preliminary data.</text>
</comment>
<sequence>MAWACLCWRDGGGLVISSLSLTADEAAFSGCRVFGDLAVVGQNDRGGLPRPRRYDGAFYRRACTWWLDCHGHIGDVQPRNGSDENTDSAGLFVPPCDRGSLCCLAVLADRWWSFIGTTAKLVIRHTHDGQTTAMVARITPKS</sequence>
<dbReference type="AlphaFoldDB" id="A0AAV7V2K4"/>
<name>A0AAV7V2K4_PLEWA</name>
<dbReference type="Proteomes" id="UP001066276">
    <property type="component" value="Chromosome 2_2"/>
</dbReference>
<organism evidence="1 2">
    <name type="scientific">Pleurodeles waltl</name>
    <name type="common">Iberian ribbed newt</name>
    <dbReference type="NCBI Taxonomy" id="8319"/>
    <lineage>
        <taxon>Eukaryota</taxon>
        <taxon>Metazoa</taxon>
        <taxon>Chordata</taxon>
        <taxon>Craniata</taxon>
        <taxon>Vertebrata</taxon>
        <taxon>Euteleostomi</taxon>
        <taxon>Amphibia</taxon>
        <taxon>Batrachia</taxon>
        <taxon>Caudata</taxon>
        <taxon>Salamandroidea</taxon>
        <taxon>Salamandridae</taxon>
        <taxon>Pleurodelinae</taxon>
        <taxon>Pleurodeles</taxon>
    </lineage>
</organism>